<dbReference type="RefSeq" id="WP_311559777.1">
    <property type="nucleotide sequence ID" value="NZ_JAVREJ010000028.1"/>
</dbReference>
<keyword evidence="4" id="KW-1185">Reference proteome</keyword>
<dbReference type="EMBL" id="JAVREJ010000028">
    <property type="protein sequence ID" value="MDT0353266.1"/>
    <property type="molecule type" value="Genomic_DNA"/>
</dbReference>
<gene>
    <name evidence="3" type="ORF">RM445_27510</name>
</gene>
<evidence type="ECO:0000313" key="4">
    <source>
        <dbReference type="Proteomes" id="UP001183202"/>
    </source>
</evidence>
<evidence type="ECO:0000256" key="1">
    <source>
        <dbReference type="SAM" id="Phobius"/>
    </source>
</evidence>
<keyword evidence="1" id="KW-0472">Membrane</keyword>
<comment type="caution">
    <text evidence="3">The sequence shown here is derived from an EMBL/GenBank/DDBJ whole genome shotgun (WGS) entry which is preliminary data.</text>
</comment>
<dbReference type="InterPro" id="IPR012551">
    <property type="entry name" value="DUF1707_SHOCT-like"/>
</dbReference>
<accession>A0ABU2NHN9</accession>
<dbReference type="Proteomes" id="UP001183202">
    <property type="component" value="Unassembled WGS sequence"/>
</dbReference>
<keyword evidence="1" id="KW-0812">Transmembrane</keyword>
<evidence type="ECO:0000259" key="2">
    <source>
        <dbReference type="Pfam" id="PF08044"/>
    </source>
</evidence>
<feature type="domain" description="DUF1707" evidence="2">
    <location>
        <begin position="8"/>
        <end position="60"/>
    </location>
</feature>
<name>A0ABU2NHN9_9PSEU</name>
<sequence length="144" mass="15747">MTNERPPIRIGTAERDAAMKALGEHLEAGRLEVDEYGERSARASVATTAPELAALFDDLPAPHPLLPGIDDPIAVHVRPPLPASVRASAPPVRNERSAMEVWGPRLMALSPFIALGLFLLTRTWVVFLLIPVMGVLLSNQHRHR</sequence>
<feature type="transmembrane region" description="Helical" evidence="1">
    <location>
        <begin position="112"/>
        <end position="137"/>
    </location>
</feature>
<protein>
    <submittedName>
        <fullName evidence="3">DUF1707 domain-containing protein</fullName>
    </submittedName>
</protein>
<proteinExistence type="predicted"/>
<organism evidence="3 4">
    <name type="scientific">Pseudonocardia charpentierae</name>
    <dbReference type="NCBI Taxonomy" id="3075545"/>
    <lineage>
        <taxon>Bacteria</taxon>
        <taxon>Bacillati</taxon>
        <taxon>Actinomycetota</taxon>
        <taxon>Actinomycetes</taxon>
        <taxon>Pseudonocardiales</taxon>
        <taxon>Pseudonocardiaceae</taxon>
        <taxon>Pseudonocardia</taxon>
    </lineage>
</organism>
<keyword evidence="1" id="KW-1133">Transmembrane helix</keyword>
<evidence type="ECO:0000313" key="3">
    <source>
        <dbReference type="EMBL" id="MDT0353266.1"/>
    </source>
</evidence>
<dbReference type="Pfam" id="PF08044">
    <property type="entry name" value="DUF1707"/>
    <property type="match status" value="1"/>
</dbReference>
<reference evidence="4" key="1">
    <citation type="submission" date="2023-07" db="EMBL/GenBank/DDBJ databases">
        <title>30 novel species of actinomycetes from the DSMZ collection.</title>
        <authorList>
            <person name="Nouioui I."/>
        </authorList>
    </citation>
    <scope>NUCLEOTIDE SEQUENCE [LARGE SCALE GENOMIC DNA]</scope>
    <source>
        <strain evidence="4">DSM 45834</strain>
    </source>
</reference>